<feature type="region of interest" description="Disordered" evidence="2">
    <location>
        <begin position="350"/>
        <end position="406"/>
    </location>
</feature>
<accession>A0A9N8V705</accession>
<evidence type="ECO:0000313" key="4">
    <source>
        <dbReference type="EMBL" id="CAG8440468.1"/>
    </source>
</evidence>
<evidence type="ECO:0000259" key="3">
    <source>
        <dbReference type="PROSITE" id="PS50086"/>
    </source>
</evidence>
<dbReference type="OrthoDB" id="27140at2759"/>
<dbReference type="PANTHER" id="PTHR22957:SF337">
    <property type="entry name" value="TBC1 DOMAIN FAMILY MEMBER 5"/>
    <property type="match status" value="1"/>
</dbReference>
<dbReference type="PROSITE" id="PS50086">
    <property type="entry name" value="TBC_RABGAP"/>
    <property type="match status" value="1"/>
</dbReference>
<dbReference type="GO" id="GO:0005096">
    <property type="term" value="F:GTPase activator activity"/>
    <property type="evidence" value="ECO:0007669"/>
    <property type="project" value="UniProtKB-KW"/>
</dbReference>
<dbReference type="Proteomes" id="UP000789706">
    <property type="component" value="Unassembled WGS sequence"/>
</dbReference>
<gene>
    <name evidence="4" type="ORF">DEBURN_LOCUS1394</name>
</gene>
<dbReference type="FunFam" id="1.10.8.270:FF:000031">
    <property type="entry name" value="TBC1 domain family member 5"/>
    <property type="match status" value="1"/>
</dbReference>
<feature type="region of interest" description="Disordered" evidence="2">
    <location>
        <begin position="515"/>
        <end position="534"/>
    </location>
</feature>
<dbReference type="InterPro" id="IPR035969">
    <property type="entry name" value="Rab-GAP_TBC_sf"/>
</dbReference>
<comment type="caution">
    <text evidence="4">The sequence shown here is derived from an EMBL/GenBank/DDBJ whole genome shotgun (WGS) entry which is preliminary data.</text>
</comment>
<feature type="compositionally biased region" description="Basic and acidic residues" evidence="2">
    <location>
        <begin position="449"/>
        <end position="461"/>
    </location>
</feature>
<feature type="compositionally biased region" description="Basic and acidic residues" evidence="2">
    <location>
        <begin position="389"/>
        <end position="403"/>
    </location>
</feature>
<feature type="region of interest" description="Disordered" evidence="2">
    <location>
        <begin position="590"/>
        <end position="612"/>
    </location>
</feature>
<feature type="domain" description="Rab-GAP TBC" evidence="3">
    <location>
        <begin position="36"/>
        <end position="302"/>
    </location>
</feature>
<keyword evidence="5" id="KW-1185">Reference proteome</keyword>
<proteinExistence type="predicted"/>
<reference evidence="4" key="1">
    <citation type="submission" date="2021-06" db="EMBL/GenBank/DDBJ databases">
        <authorList>
            <person name="Kallberg Y."/>
            <person name="Tangrot J."/>
            <person name="Rosling A."/>
        </authorList>
    </citation>
    <scope>NUCLEOTIDE SEQUENCE</scope>
    <source>
        <strain evidence="4">AZ414A</strain>
    </source>
</reference>
<dbReference type="SMART" id="SM00164">
    <property type="entry name" value="TBC"/>
    <property type="match status" value="1"/>
</dbReference>
<protein>
    <submittedName>
        <fullName evidence="4">11923_t:CDS:1</fullName>
    </submittedName>
</protein>
<evidence type="ECO:0000256" key="2">
    <source>
        <dbReference type="SAM" id="MobiDB-lite"/>
    </source>
</evidence>
<dbReference type="AlphaFoldDB" id="A0A9N8V705"/>
<feature type="compositionally biased region" description="Low complexity" evidence="2">
    <location>
        <begin position="462"/>
        <end position="482"/>
    </location>
</feature>
<feature type="compositionally biased region" description="Polar residues" evidence="2">
    <location>
        <begin position="363"/>
        <end position="388"/>
    </location>
</feature>
<dbReference type="PANTHER" id="PTHR22957">
    <property type="entry name" value="TBC1 DOMAIN FAMILY MEMBER GTPASE-ACTIVATING PROTEIN"/>
    <property type="match status" value="1"/>
</dbReference>
<dbReference type="EMBL" id="CAJVPK010000061">
    <property type="protein sequence ID" value="CAG8440468.1"/>
    <property type="molecule type" value="Genomic_DNA"/>
</dbReference>
<sequence>MGGHTFEEIKSKWDVIFKDPLLSLTSLRDKGVRGNVCSFSLRSVCWKLYLSYLPSLDISTWTLTLHKERQHYADLRQKYITSPVSETENDNTSNDLSVNNPLSLDQANPWQEYFKDTELRKIIRQDVERTFPDNEYFRNPEAQNRLLDILFIYCKMNTDVSYRQGMHELLAPILWVVDDESIPGANGYAVENDEITIIRQTLNSDYVEHDTFVLFSSLMKAAKINYEYNDEVFNPKLTPVVMKCNKIHEEYLQKIDPDLYHHLKDLEIEPQLYGIRWVRLLFGREFPLEKVLILWDGMFAEDPALRIVDFVCLVPDSLVHVTKNVFETVNTAMLNKAIYSVVGEVKKNLGNSRNRHEQDNQRRQQNSTSDFINRKIYSNSSQQVSNDPLRTERIIDRSSDRTDTSQYNNISIKNNLEEFTKLREQNRQMSIILQKSIDILEQEILGRTKSQEDTDKIEKSSEGSTSRSSFEYVASNNNEESSTVSSDGISVLNVLHGLKHIRDVLNGSTKEFNSNILDLSSNTSNTSNNSTEDEISSIKSINNTKQEKSIVKTEIKSIPSSSSEISSSPLSRNIIDNSVITSPITTTTTTTKLSTQSTPTTSTTSRRIHKHSSLKNKLNLEDILSDVENSNGTPKSSITSNSKYSWMIGGYTDDDENSLFNPKRASIGSVNSLSSYASGSGYGSGYADYEEEYLKKISPTTTTTTITTTSTQRLDPLGAFNSKNIGGRNRSENPLGVL</sequence>
<evidence type="ECO:0000313" key="5">
    <source>
        <dbReference type="Proteomes" id="UP000789706"/>
    </source>
</evidence>
<feature type="compositionally biased region" description="Low complexity" evidence="2">
    <location>
        <begin position="590"/>
        <end position="605"/>
    </location>
</feature>
<dbReference type="Pfam" id="PF00566">
    <property type="entry name" value="RabGAP-TBC"/>
    <property type="match status" value="1"/>
</dbReference>
<keyword evidence="1" id="KW-0343">GTPase activation</keyword>
<feature type="region of interest" description="Disordered" evidence="2">
    <location>
        <begin position="449"/>
        <end position="484"/>
    </location>
</feature>
<dbReference type="SUPFAM" id="SSF47923">
    <property type="entry name" value="Ypt/Rab-GAP domain of gyp1p"/>
    <property type="match status" value="2"/>
</dbReference>
<evidence type="ECO:0000256" key="1">
    <source>
        <dbReference type="ARBA" id="ARBA00022468"/>
    </source>
</evidence>
<organism evidence="4 5">
    <name type="scientific">Diversispora eburnea</name>
    <dbReference type="NCBI Taxonomy" id="1213867"/>
    <lineage>
        <taxon>Eukaryota</taxon>
        <taxon>Fungi</taxon>
        <taxon>Fungi incertae sedis</taxon>
        <taxon>Mucoromycota</taxon>
        <taxon>Glomeromycotina</taxon>
        <taxon>Glomeromycetes</taxon>
        <taxon>Diversisporales</taxon>
        <taxon>Diversisporaceae</taxon>
        <taxon>Diversispora</taxon>
    </lineage>
</organism>
<dbReference type="Gene3D" id="1.10.472.80">
    <property type="entry name" value="Ypt/Rab-GAP domain of gyp1p, domain 3"/>
    <property type="match status" value="1"/>
</dbReference>
<feature type="compositionally biased region" description="Low complexity" evidence="2">
    <location>
        <begin position="515"/>
        <end position="530"/>
    </location>
</feature>
<dbReference type="Gene3D" id="1.10.8.270">
    <property type="entry name" value="putative rabgap domain of human tbc1 domain family member 14 like domains"/>
    <property type="match status" value="1"/>
</dbReference>
<name>A0A9N8V705_9GLOM</name>
<feature type="region of interest" description="Disordered" evidence="2">
    <location>
        <begin position="715"/>
        <end position="738"/>
    </location>
</feature>
<dbReference type="InterPro" id="IPR000195">
    <property type="entry name" value="Rab-GAP-TBC_dom"/>
</dbReference>